<dbReference type="AlphaFoldDB" id="A0A327WRT8"/>
<evidence type="ECO:0000256" key="5">
    <source>
        <dbReference type="ARBA" id="ARBA00023236"/>
    </source>
</evidence>
<dbReference type="PANTHER" id="PTHR11076">
    <property type="entry name" value="DNA REPAIR POLYMERASE UMUC / TRANSFERASE FAMILY MEMBER"/>
    <property type="match status" value="1"/>
</dbReference>
<dbReference type="Pfam" id="PF00817">
    <property type="entry name" value="IMS"/>
    <property type="match status" value="1"/>
</dbReference>
<dbReference type="OrthoDB" id="9808813at2"/>
<dbReference type="GO" id="GO:0042276">
    <property type="term" value="P:error-prone translesion synthesis"/>
    <property type="evidence" value="ECO:0007669"/>
    <property type="project" value="TreeGrafter"/>
</dbReference>
<protein>
    <submittedName>
        <fullName evidence="7 8">DNA polymerase V</fullName>
    </submittedName>
</protein>
<gene>
    <name evidence="7" type="ORF">B0I24_11010</name>
    <name evidence="8" type="ORF">CWE07_10985</name>
</gene>
<dbReference type="PROSITE" id="PS50173">
    <property type="entry name" value="UMUC"/>
    <property type="match status" value="1"/>
</dbReference>
<dbReference type="InterPro" id="IPR024728">
    <property type="entry name" value="PolY_HhH_motif"/>
</dbReference>
<keyword evidence="3" id="KW-0741">SOS mutagenesis</keyword>
<dbReference type="InterPro" id="IPR017961">
    <property type="entry name" value="DNA_pol_Y-fam_little_finger"/>
</dbReference>
<dbReference type="InterPro" id="IPR025188">
    <property type="entry name" value="DUF4113"/>
</dbReference>
<dbReference type="NCBIfam" id="NF002955">
    <property type="entry name" value="PRK03609.1"/>
    <property type="match status" value="1"/>
</dbReference>
<accession>A0A327WRT8</accession>
<dbReference type="GO" id="GO:0003684">
    <property type="term" value="F:damaged DNA binding"/>
    <property type="evidence" value="ECO:0007669"/>
    <property type="project" value="InterPro"/>
</dbReference>
<sequence>MGCVKPITAAQKPARCFALIDCNNFYASCERLFRPDLKFKPLIVASNNDGCAVARSAEAKALGIKMGAPIFKIQDLIRQHDVQVFSSNYALYADISNRVMTTLESMVPQLEVYSIDEAFADLTGVASAVSLTDFGHELRDKVERWVGIRTCVGMAPTKTLAKLANYGAKKYPKTGGVVDLTSQARQRKLMAITPVDEVWGVGRKLSKRLNTMGIETALQLADADLKTIRKAFSVVLERTARELRGESCLSMQDVTPTKQQIVVSRSFGSPVEGLDSIQSAVATFIVRAAEKLRYEGQSAKQATVFMRTNPFNTSDAQYSNSVTYELPVPTQDTRELLTLAQALCARIYRPGFRYTKAGVMLSDFYQPGVFQTSLFDVHEPKPKSKALMAVLDNLNKTKTGTLYFASQHGKTDWHMKRERLSPAYTTRWSDIPKAR</sequence>
<dbReference type="Gene3D" id="3.30.70.270">
    <property type="match status" value="1"/>
</dbReference>
<dbReference type="Gene3D" id="1.10.150.20">
    <property type="entry name" value="5' to 3' exonuclease, C-terminal subdomain"/>
    <property type="match status" value="1"/>
</dbReference>
<proteinExistence type="inferred from homology"/>
<dbReference type="InterPro" id="IPR050116">
    <property type="entry name" value="DNA_polymerase-Y"/>
</dbReference>
<dbReference type="Pfam" id="PF11799">
    <property type="entry name" value="IMS_C"/>
    <property type="match status" value="1"/>
</dbReference>
<dbReference type="InterPro" id="IPR043128">
    <property type="entry name" value="Rev_trsase/Diguanyl_cyclase"/>
</dbReference>
<evidence type="ECO:0000256" key="2">
    <source>
        <dbReference type="ARBA" id="ARBA00022763"/>
    </source>
</evidence>
<dbReference type="Proteomes" id="UP000287865">
    <property type="component" value="Unassembled WGS sequence"/>
</dbReference>
<evidence type="ECO:0000313" key="9">
    <source>
        <dbReference type="Proteomes" id="UP000249203"/>
    </source>
</evidence>
<dbReference type="RefSeq" id="WP_111569845.1">
    <property type="nucleotide sequence ID" value="NZ_PIPK01000010.1"/>
</dbReference>
<evidence type="ECO:0000259" key="6">
    <source>
        <dbReference type="PROSITE" id="PS50173"/>
    </source>
</evidence>
<reference evidence="7 9" key="2">
    <citation type="submission" date="2018-06" db="EMBL/GenBank/DDBJ databases">
        <title>Genomic Encyclopedia of Type Strains, Phase III (KMG-III): the genomes of soil and plant-associated and newly described type strains.</title>
        <authorList>
            <person name="Whitman W."/>
        </authorList>
    </citation>
    <scope>NUCLEOTIDE SEQUENCE [LARGE SCALE GENOMIC DNA]</scope>
    <source>
        <strain evidence="7 9">CGMCC 1.15366</strain>
    </source>
</reference>
<dbReference type="Proteomes" id="UP000249203">
    <property type="component" value="Unassembled WGS sequence"/>
</dbReference>
<feature type="domain" description="UmuC" evidence="6">
    <location>
        <begin position="17"/>
        <end position="202"/>
    </location>
</feature>
<keyword evidence="5" id="KW-0742">SOS response</keyword>
<dbReference type="EMBL" id="PIPK01000010">
    <property type="protein sequence ID" value="RUO22778.1"/>
    <property type="molecule type" value="Genomic_DNA"/>
</dbReference>
<keyword evidence="10" id="KW-1185">Reference proteome</keyword>
<evidence type="ECO:0000313" key="7">
    <source>
        <dbReference type="EMBL" id="RAJ95328.1"/>
    </source>
</evidence>
<dbReference type="InterPro" id="IPR036775">
    <property type="entry name" value="DNA_pol_Y-fam_lit_finger_sf"/>
</dbReference>
<evidence type="ECO:0000256" key="1">
    <source>
        <dbReference type="ARBA" id="ARBA00010945"/>
    </source>
</evidence>
<evidence type="ECO:0000313" key="8">
    <source>
        <dbReference type="EMBL" id="RUO22778.1"/>
    </source>
</evidence>
<organism evidence="7 9">
    <name type="scientific">Aliidiomarina maris</name>
    <dbReference type="NCBI Taxonomy" id="531312"/>
    <lineage>
        <taxon>Bacteria</taxon>
        <taxon>Pseudomonadati</taxon>
        <taxon>Pseudomonadota</taxon>
        <taxon>Gammaproteobacteria</taxon>
        <taxon>Alteromonadales</taxon>
        <taxon>Idiomarinaceae</taxon>
        <taxon>Aliidiomarina</taxon>
    </lineage>
</organism>
<dbReference type="CDD" id="cd01700">
    <property type="entry name" value="PolY_Pol_V_umuC"/>
    <property type="match status" value="1"/>
</dbReference>
<dbReference type="SUPFAM" id="SSF56672">
    <property type="entry name" value="DNA/RNA polymerases"/>
    <property type="match status" value="1"/>
</dbReference>
<dbReference type="GO" id="GO:0005829">
    <property type="term" value="C:cytosol"/>
    <property type="evidence" value="ECO:0007669"/>
    <property type="project" value="TreeGrafter"/>
</dbReference>
<comment type="similarity">
    <text evidence="1">Belongs to the DNA polymerase type-Y family.</text>
</comment>
<name>A0A327WRT8_9GAMM</name>
<dbReference type="GO" id="GO:0009432">
    <property type="term" value="P:SOS response"/>
    <property type="evidence" value="ECO:0007669"/>
    <property type="project" value="UniProtKB-KW"/>
</dbReference>
<dbReference type="InterPro" id="IPR001126">
    <property type="entry name" value="UmuC"/>
</dbReference>
<dbReference type="Pfam" id="PF11798">
    <property type="entry name" value="IMS_HHH"/>
    <property type="match status" value="1"/>
</dbReference>
<reference evidence="8 10" key="1">
    <citation type="journal article" date="2018" name="Front. Microbiol.">
        <title>Genome-Based Analysis Reveals the Taxonomy and Diversity of the Family Idiomarinaceae.</title>
        <authorList>
            <person name="Liu Y."/>
            <person name="Lai Q."/>
            <person name="Shao Z."/>
        </authorList>
    </citation>
    <scope>NUCLEOTIDE SEQUENCE [LARGE SCALE GENOMIC DNA]</scope>
    <source>
        <strain evidence="8 10">CF12-14</strain>
    </source>
</reference>
<evidence type="ECO:0000256" key="4">
    <source>
        <dbReference type="ARBA" id="ARBA00023204"/>
    </source>
</evidence>
<evidence type="ECO:0000256" key="3">
    <source>
        <dbReference type="ARBA" id="ARBA00023199"/>
    </source>
</evidence>
<comment type="caution">
    <text evidence="7">The sequence shown here is derived from an EMBL/GenBank/DDBJ whole genome shotgun (WGS) entry which is preliminary data.</text>
</comment>
<dbReference type="Pfam" id="PF13438">
    <property type="entry name" value="DUF4113"/>
    <property type="match status" value="1"/>
</dbReference>
<dbReference type="InterPro" id="IPR043502">
    <property type="entry name" value="DNA/RNA_pol_sf"/>
</dbReference>
<keyword evidence="2" id="KW-0227">DNA damage</keyword>
<evidence type="ECO:0000313" key="10">
    <source>
        <dbReference type="Proteomes" id="UP000287865"/>
    </source>
</evidence>
<dbReference type="Gene3D" id="3.40.1170.60">
    <property type="match status" value="1"/>
</dbReference>
<dbReference type="PANTHER" id="PTHR11076:SF34">
    <property type="entry name" value="PROTEIN UMUC"/>
    <property type="match status" value="1"/>
</dbReference>
<dbReference type="GO" id="GO:0003887">
    <property type="term" value="F:DNA-directed DNA polymerase activity"/>
    <property type="evidence" value="ECO:0007669"/>
    <property type="project" value="TreeGrafter"/>
</dbReference>
<dbReference type="GO" id="GO:0006281">
    <property type="term" value="P:DNA repair"/>
    <property type="evidence" value="ECO:0007669"/>
    <property type="project" value="UniProtKB-KW"/>
</dbReference>
<keyword evidence="4" id="KW-0234">DNA repair</keyword>
<dbReference type="EMBL" id="QLMD01000010">
    <property type="protein sequence ID" value="RAJ95328.1"/>
    <property type="molecule type" value="Genomic_DNA"/>
</dbReference>
<dbReference type="Gene3D" id="3.30.1490.100">
    <property type="entry name" value="DNA polymerase, Y-family, little finger domain"/>
    <property type="match status" value="1"/>
</dbReference>
<dbReference type="SUPFAM" id="SSF100879">
    <property type="entry name" value="Lesion bypass DNA polymerase (Y-family), little finger domain"/>
    <property type="match status" value="1"/>
</dbReference>